<evidence type="ECO:0000313" key="2">
    <source>
        <dbReference type="Proteomes" id="UP000002495"/>
    </source>
</evidence>
<sequence>MQIHKNIRKIMKYTQQDKARILRITTRTLQRWKYTKPELFAIIEAGFKMRERIYTQEMYNEEIQSLIKSIDPRTLPPSNLLNSSK</sequence>
<accession>Q7VHQ7</accession>
<keyword evidence="2" id="KW-1185">Reference proteome</keyword>
<organism evidence="1 2">
    <name type="scientific">Helicobacter hepaticus (strain ATCC 51449 / 3B1)</name>
    <dbReference type="NCBI Taxonomy" id="235279"/>
    <lineage>
        <taxon>Bacteria</taxon>
        <taxon>Pseudomonadati</taxon>
        <taxon>Campylobacterota</taxon>
        <taxon>Epsilonproteobacteria</taxon>
        <taxon>Campylobacterales</taxon>
        <taxon>Helicobacteraceae</taxon>
        <taxon>Helicobacter</taxon>
    </lineage>
</organism>
<dbReference type="KEGG" id="hhe:HH_0906"/>
<dbReference type="Proteomes" id="UP000002495">
    <property type="component" value="Chromosome"/>
</dbReference>
<dbReference type="eggNOG" id="ENOG5030SM7">
    <property type="taxonomic scope" value="Bacteria"/>
</dbReference>
<name>Q7VHQ7_HELHP</name>
<protein>
    <submittedName>
        <fullName evidence="1">Uncharacterized protein</fullName>
    </submittedName>
</protein>
<dbReference type="AlphaFoldDB" id="Q7VHQ7"/>
<dbReference type="HOGENOM" id="CLU_188323_0_0_7"/>
<reference evidence="1 2" key="1">
    <citation type="journal article" date="2003" name="Proc. Natl. Acad. Sci. U.S.A.">
        <title>The complete genome sequence of the carcinogenic bacterium Helicobacter hepaticus.</title>
        <authorList>
            <person name="Suerbaum S."/>
            <person name="Josenhans C."/>
            <person name="Sterzenbach T."/>
            <person name="Drescher B."/>
            <person name="Brandt P."/>
            <person name="Bell M."/>
            <person name="Droege M."/>
            <person name="Fartmann B."/>
            <person name="Fischer H.-P."/>
            <person name="Ge Z."/>
            <person name="Hoerster A."/>
            <person name="Holland R."/>
            <person name="Klein K."/>
            <person name="Koenig J."/>
            <person name="Macko L."/>
            <person name="Mendz G.L."/>
            <person name="Nyakatura G."/>
            <person name="Schauer D.B."/>
            <person name="Shen Z."/>
            <person name="Weber J."/>
            <person name="Frosch M."/>
            <person name="Fox J.G."/>
        </authorList>
    </citation>
    <scope>NUCLEOTIDE SEQUENCE [LARGE SCALE GENOMIC DNA]</scope>
    <source>
        <strain evidence="2">ATCC 51449 / 3B1</strain>
    </source>
</reference>
<gene>
    <name evidence="1" type="ordered locus">HH_0906</name>
</gene>
<dbReference type="STRING" id="235279.HH_0906"/>
<proteinExistence type="predicted"/>
<evidence type="ECO:0000313" key="1">
    <source>
        <dbReference type="EMBL" id="AAP77503.1"/>
    </source>
</evidence>
<dbReference type="EMBL" id="AE017125">
    <property type="protein sequence ID" value="AAP77503.1"/>
    <property type="molecule type" value="Genomic_DNA"/>
</dbReference>